<comment type="catalytic activity">
    <reaction evidence="1">
        <text>[E2 ubiquitin-conjugating enzyme]-S-ubiquitinyl-L-cysteine + [acceptor protein]-L-lysine = [E2 ubiquitin-conjugating enzyme]-L-cysteine + [acceptor protein]-N(6)-ubiquitinyl-L-lysine.</text>
        <dbReference type="EC" id="2.3.2.31"/>
    </reaction>
</comment>
<evidence type="ECO:0000256" key="2">
    <source>
        <dbReference type="ARBA" id="ARBA00012251"/>
    </source>
</evidence>
<comment type="caution">
    <text evidence="12">The sequence shown here is derived from an EMBL/GenBank/DDBJ whole genome shotgun (WGS) entry which is preliminary data.</text>
</comment>
<dbReference type="Gene3D" id="1.20.120.1750">
    <property type="match status" value="1"/>
</dbReference>
<dbReference type="OrthoDB" id="9977870at2759"/>
<feature type="coiled-coil region" evidence="9">
    <location>
        <begin position="404"/>
        <end position="493"/>
    </location>
</feature>
<evidence type="ECO:0000256" key="1">
    <source>
        <dbReference type="ARBA" id="ARBA00001798"/>
    </source>
</evidence>
<feature type="compositionally biased region" description="Basic and acidic residues" evidence="10">
    <location>
        <begin position="122"/>
        <end position="134"/>
    </location>
</feature>
<sequence length="860" mass="96807">MSGSSLDISKNSPAESQGWEAFRANEPKLKEQHDWVRSQIPSELQTIHNESNLPDKLRRILTWSLVLKSSPRKEPQGRGSSNDLEEESRQSEQELHNGNEPRVPPHIDPVRQFVLPRRLRKDVASEPRGLHPDSHAQTPTTSANPPNESRFINHNAPGSFLGLITTQKTKAEKDQSTASNTKKALPKKDSMVECISCFDEFPKTQTAQLICTHSYCKTCLTTLVTIALQNEASYPPKCCLTVIPLQTALLLLSSKQREVYREKAAEYAVPPQDRWYCPNQKCLKWIHPSKIQGKRNLHQKCPHCATKICGLCRGSAHERFGDCPQDFDLEATITLAELEGWHRCFKCRTMVERITGCRHMTCKCGAQFCYVCGAQWRTCGCTEVDEANRQAELGRRRTERQTALNAEAAEVARAIAAVEEFERRQAEQRRQEEESQQAELARLEAQRIQEEAARRLEEERLEREFREILRTSVEESCQELQTALDEVMQVQRQTLDSRHVSAEQQHSQRCAAEMTKQTTQSEELLATMEANINKRTRSIEDKQRAALDAFNAEQEELEDDLFLEIQLHLRGKADKEAREHRLREKFKKQQDAQREEVLIRHGSERDALKSNATMELEGVKRACDEQSARLQTAHENDLSSMRATVAADRAWFNFLAERRQNLVSANNRLMLEALEAGVDPVGLTEEDAMTIGPFLPTAGHPDSNATVPNPAVTHHPDASASVPTPAVTHPTGETRQEQSQQRLRVPSRESSPSPSRSLVELATTSQALLNSLESDSTVAESSTRTRTANAAAVVQPDPISGSSVHTSMTGSVNVNARVSRPFRSNRVAETVPAPQKPRQLDTHTSLRMARWRPWLGGSKA</sequence>
<dbReference type="InterPro" id="IPR017907">
    <property type="entry name" value="Znf_RING_CS"/>
</dbReference>
<dbReference type="STRING" id="1182542.W9Z674"/>
<dbReference type="SUPFAM" id="SSF57850">
    <property type="entry name" value="RING/U-box"/>
    <property type="match status" value="2"/>
</dbReference>
<dbReference type="PROSITE" id="PS00518">
    <property type="entry name" value="ZF_RING_1"/>
    <property type="match status" value="1"/>
</dbReference>
<keyword evidence="9" id="KW-0175">Coiled coil</keyword>
<dbReference type="EMBL" id="AMGY01000002">
    <property type="protein sequence ID" value="EXJ89989.1"/>
    <property type="molecule type" value="Genomic_DNA"/>
</dbReference>
<evidence type="ECO:0000256" key="9">
    <source>
        <dbReference type="SAM" id="Coils"/>
    </source>
</evidence>
<keyword evidence="8" id="KW-0862">Zinc</keyword>
<dbReference type="eggNOG" id="KOG1812">
    <property type="taxonomic scope" value="Eukaryota"/>
</dbReference>
<dbReference type="InterPro" id="IPR031127">
    <property type="entry name" value="E3_UB_ligase_RBR"/>
</dbReference>
<keyword evidence="6" id="KW-0863">Zinc-finger</keyword>
<proteinExistence type="predicted"/>
<dbReference type="PROSITE" id="PS51873">
    <property type="entry name" value="TRIAD"/>
    <property type="match status" value="1"/>
</dbReference>
<gene>
    <name evidence="12" type="ORF">A1O3_03056</name>
</gene>
<keyword evidence="7" id="KW-0833">Ubl conjugation pathway</keyword>
<dbReference type="Proteomes" id="UP000019478">
    <property type="component" value="Unassembled WGS sequence"/>
</dbReference>
<evidence type="ECO:0000256" key="4">
    <source>
        <dbReference type="ARBA" id="ARBA00022723"/>
    </source>
</evidence>
<dbReference type="GO" id="GO:0008270">
    <property type="term" value="F:zinc ion binding"/>
    <property type="evidence" value="ECO:0007669"/>
    <property type="project" value="UniProtKB-KW"/>
</dbReference>
<evidence type="ECO:0000313" key="12">
    <source>
        <dbReference type="EMBL" id="EXJ89989.1"/>
    </source>
</evidence>
<feature type="region of interest" description="Disordered" evidence="10">
    <location>
        <begin position="1"/>
        <end position="31"/>
    </location>
</feature>
<keyword evidence="5" id="KW-0677">Repeat</keyword>
<feature type="compositionally biased region" description="Low complexity" evidence="10">
    <location>
        <begin position="742"/>
        <end position="760"/>
    </location>
</feature>
<evidence type="ECO:0000256" key="3">
    <source>
        <dbReference type="ARBA" id="ARBA00022679"/>
    </source>
</evidence>
<keyword evidence="4" id="KW-0479">Metal-binding</keyword>
<keyword evidence="3" id="KW-0808">Transferase</keyword>
<dbReference type="CDD" id="cd20335">
    <property type="entry name" value="BRcat_RBR"/>
    <property type="match status" value="1"/>
</dbReference>
<feature type="region of interest" description="Disordered" evidence="10">
    <location>
        <begin position="692"/>
        <end position="760"/>
    </location>
</feature>
<feature type="domain" description="RING-type" evidence="11">
    <location>
        <begin position="190"/>
        <end position="385"/>
    </location>
</feature>
<dbReference type="AlphaFoldDB" id="W9Z674"/>
<dbReference type="HOGENOM" id="CLU_010209_0_0_1"/>
<feature type="compositionally biased region" description="Polar residues" evidence="10">
    <location>
        <begin position="135"/>
        <end position="152"/>
    </location>
</feature>
<dbReference type="GO" id="GO:0016567">
    <property type="term" value="P:protein ubiquitination"/>
    <property type="evidence" value="ECO:0007669"/>
    <property type="project" value="InterPro"/>
</dbReference>
<evidence type="ECO:0000256" key="10">
    <source>
        <dbReference type="SAM" id="MobiDB-lite"/>
    </source>
</evidence>
<evidence type="ECO:0000313" key="13">
    <source>
        <dbReference type="Proteomes" id="UP000019478"/>
    </source>
</evidence>
<dbReference type="GO" id="GO:0061630">
    <property type="term" value="F:ubiquitin protein ligase activity"/>
    <property type="evidence" value="ECO:0007669"/>
    <property type="project" value="UniProtKB-EC"/>
</dbReference>
<keyword evidence="13" id="KW-1185">Reference proteome</keyword>
<feature type="compositionally biased region" description="Polar residues" evidence="10">
    <location>
        <begin position="1"/>
        <end position="15"/>
    </location>
</feature>
<name>W9Z674_9EURO</name>
<evidence type="ECO:0000256" key="5">
    <source>
        <dbReference type="ARBA" id="ARBA00022737"/>
    </source>
</evidence>
<dbReference type="InterPro" id="IPR002867">
    <property type="entry name" value="IBR_dom"/>
</dbReference>
<feature type="region of interest" description="Disordered" evidence="10">
    <location>
        <begin position="70"/>
        <end position="110"/>
    </location>
</feature>
<dbReference type="GeneID" id="19167186"/>
<dbReference type="InterPro" id="IPR044066">
    <property type="entry name" value="TRIAD_supradom"/>
</dbReference>
<dbReference type="EC" id="2.3.2.31" evidence="2"/>
<evidence type="ECO:0000256" key="6">
    <source>
        <dbReference type="ARBA" id="ARBA00022771"/>
    </source>
</evidence>
<dbReference type="CDD" id="cd22584">
    <property type="entry name" value="Rcat_RBR_unk"/>
    <property type="match status" value="1"/>
</dbReference>
<reference evidence="12 13" key="1">
    <citation type="submission" date="2013-03" db="EMBL/GenBank/DDBJ databases">
        <title>The Genome Sequence of Capronia epimyces CBS 606.96.</title>
        <authorList>
            <consortium name="The Broad Institute Genomics Platform"/>
            <person name="Cuomo C."/>
            <person name="de Hoog S."/>
            <person name="Gorbushina A."/>
            <person name="Walker B."/>
            <person name="Young S.K."/>
            <person name="Zeng Q."/>
            <person name="Gargeya S."/>
            <person name="Fitzgerald M."/>
            <person name="Haas B."/>
            <person name="Abouelleil A."/>
            <person name="Allen A.W."/>
            <person name="Alvarado L."/>
            <person name="Arachchi H.M."/>
            <person name="Berlin A.M."/>
            <person name="Chapman S.B."/>
            <person name="Gainer-Dewar J."/>
            <person name="Goldberg J."/>
            <person name="Griggs A."/>
            <person name="Gujja S."/>
            <person name="Hansen M."/>
            <person name="Howarth C."/>
            <person name="Imamovic A."/>
            <person name="Ireland A."/>
            <person name="Larimer J."/>
            <person name="McCowan C."/>
            <person name="Murphy C."/>
            <person name="Pearson M."/>
            <person name="Poon T.W."/>
            <person name="Priest M."/>
            <person name="Roberts A."/>
            <person name="Saif S."/>
            <person name="Shea T."/>
            <person name="Sisk P."/>
            <person name="Sykes S."/>
            <person name="Wortman J."/>
            <person name="Nusbaum C."/>
            <person name="Birren B."/>
        </authorList>
    </citation>
    <scope>NUCLEOTIDE SEQUENCE [LARGE SCALE GENOMIC DNA]</scope>
    <source>
        <strain evidence="12 13">CBS 606.96</strain>
    </source>
</reference>
<evidence type="ECO:0000256" key="7">
    <source>
        <dbReference type="ARBA" id="ARBA00022786"/>
    </source>
</evidence>
<dbReference type="PANTHER" id="PTHR11685">
    <property type="entry name" value="RBR FAMILY RING FINGER AND IBR DOMAIN-CONTAINING"/>
    <property type="match status" value="1"/>
</dbReference>
<evidence type="ECO:0000256" key="8">
    <source>
        <dbReference type="ARBA" id="ARBA00022833"/>
    </source>
</evidence>
<dbReference type="RefSeq" id="XP_007731386.1">
    <property type="nucleotide sequence ID" value="XM_007733196.1"/>
</dbReference>
<feature type="compositionally biased region" description="Polar residues" evidence="10">
    <location>
        <begin position="731"/>
        <end position="741"/>
    </location>
</feature>
<dbReference type="Pfam" id="PF01485">
    <property type="entry name" value="IBR"/>
    <property type="match status" value="1"/>
</dbReference>
<protein>
    <recommendedName>
        <fullName evidence="2">RBR-type E3 ubiquitin transferase</fullName>
        <ecNumber evidence="2">2.3.2.31</ecNumber>
    </recommendedName>
</protein>
<evidence type="ECO:0000259" key="11">
    <source>
        <dbReference type="PROSITE" id="PS51873"/>
    </source>
</evidence>
<organism evidence="12 13">
    <name type="scientific">Capronia epimyces CBS 606.96</name>
    <dbReference type="NCBI Taxonomy" id="1182542"/>
    <lineage>
        <taxon>Eukaryota</taxon>
        <taxon>Fungi</taxon>
        <taxon>Dikarya</taxon>
        <taxon>Ascomycota</taxon>
        <taxon>Pezizomycotina</taxon>
        <taxon>Eurotiomycetes</taxon>
        <taxon>Chaetothyriomycetidae</taxon>
        <taxon>Chaetothyriales</taxon>
        <taxon>Herpotrichiellaceae</taxon>
        <taxon>Capronia</taxon>
    </lineage>
</organism>
<feature type="region of interest" description="Disordered" evidence="10">
    <location>
        <begin position="122"/>
        <end position="152"/>
    </location>
</feature>
<accession>W9Z674</accession>
<feature type="compositionally biased region" description="Basic and acidic residues" evidence="10">
    <location>
        <begin position="87"/>
        <end position="109"/>
    </location>
</feature>